<evidence type="ECO:0000256" key="12">
    <source>
        <dbReference type="PIRNR" id="PIRNR000368"/>
    </source>
</evidence>
<dbReference type="EC" id="1.97.1.-" evidence="12"/>
<dbReference type="GO" id="GO:0046872">
    <property type="term" value="F:metal ion binding"/>
    <property type="evidence" value="ECO:0007669"/>
    <property type="project" value="UniProtKB-KW"/>
</dbReference>
<dbReference type="GO" id="GO:0004748">
    <property type="term" value="F:ribonucleoside-diphosphate reductase activity, thioredoxin disulfide as acceptor"/>
    <property type="evidence" value="ECO:0007669"/>
    <property type="project" value="TreeGrafter"/>
</dbReference>
<accession>A0AAE3AMG1</accession>
<dbReference type="CDD" id="cd01335">
    <property type="entry name" value="Radical_SAM"/>
    <property type="match status" value="1"/>
</dbReference>
<evidence type="ECO:0000256" key="2">
    <source>
        <dbReference type="ARBA" id="ARBA00003852"/>
    </source>
</evidence>
<evidence type="ECO:0000256" key="4">
    <source>
        <dbReference type="ARBA" id="ARBA00014281"/>
    </source>
</evidence>
<dbReference type="RefSeq" id="WP_308449682.1">
    <property type="nucleotide sequence ID" value="NZ_JAJEQC010000010.1"/>
</dbReference>
<evidence type="ECO:0000313" key="13">
    <source>
        <dbReference type="EMBL" id="MCC2137455.1"/>
    </source>
</evidence>
<evidence type="ECO:0000256" key="3">
    <source>
        <dbReference type="ARBA" id="ARBA00009777"/>
    </source>
</evidence>
<dbReference type="PANTHER" id="PTHR30352">
    <property type="entry name" value="PYRUVATE FORMATE-LYASE-ACTIVATING ENZYME"/>
    <property type="match status" value="1"/>
</dbReference>
<dbReference type="InterPro" id="IPR058240">
    <property type="entry name" value="rSAM_sf"/>
</dbReference>
<keyword evidence="10" id="KW-0411">Iron-sulfur</keyword>
<evidence type="ECO:0000256" key="9">
    <source>
        <dbReference type="ARBA" id="ARBA00023004"/>
    </source>
</evidence>
<evidence type="ECO:0000256" key="5">
    <source>
        <dbReference type="ARBA" id="ARBA00022485"/>
    </source>
</evidence>
<dbReference type="InterPro" id="IPR034457">
    <property type="entry name" value="Organic_radical-activating"/>
</dbReference>
<keyword evidence="6" id="KW-0949">S-adenosyl-L-methionine</keyword>
<comment type="cofactor">
    <cofactor evidence="1">
        <name>[4Fe-4S] cluster</name>
        <dbReference type="ChEBI" id="CHEBI:49883"/>
    </cofactor>
</comment>
<evidence type="ECO:0000256" key="10">
    <source>
        <dbReference type="ARBA" id="ARBA00023014"/>
    </source>
</evidence>
<dbReference type="NCBIfam" id="TIGR02491">
    <property type="entry name" value="NrdG"/>
    <property type="match status" value="1"/>
</dbReference>
<evidence type="ECO:0000256" key="8">
    <source>
        <dbReference type="ARBA" id="ARBA00023002"/>
    </source>
</evidence>
<dbReference type="SFLD" id="SFLDG01063">
    <property type="entry name" value="activating_enzymes__group_1"/>
    <property type="match status" value="1"/>
</dbReference>
<dbReference type="InterPro" id="IPR007197">
    <property type="entry name" value="rSAM"/>
</dbReference>
<dbReference type="Pfam" id="PF13353">
    <property type="entry name" value="Fer4_12"/>
    <property type="match status" value="1"/>
</dbReference>
<dbReference type="PANTHER" id="PTHR30352:SF2">
    <property type="entry name" value="ANAEROBIC RIBONUCLEOSIDE-TRIPHOSPHATE REDUCTASE-ACTIVATING PROTEIN"/>
    <property type="match status" value="1"/>
</dbReference>
<dbReference type="PROSITE" id="PS01087">
    <property type="entry name" value="RADICAL_ACTIVATING"/>
    <property type="match status" value="1"/>
</dbReference>
<dbReference type="GO" id="GO:0043365">
    <property type="term" value="F:[formate-C-acetyltransferase]-activating enzyme activity"/>
    <property type="evidence" value="ECO:0007669"/>
    <property type="project" value="InterPro"/>
</dbReference>
<dbReference type="AlphaFoldDB" id="A0AAE3AMG1"/>
<sequence>MNYGEIKKTDIANGIGVRVTLFVSGCTRHCKNCFNAETWDFNYGKPFTKETEDEVLAALAPGFINGLTLLGGEPMEPQNQRALVPFLHRVRKLYPEKDIWCYSGSTLETDMLKDGGRNRCEVTDEFLSLLDVLVDGAFVDELKDISLRFRGSSNQRIIDMNKTRETGEVTLWNAKP</sequence>
<evidence type="ECO:0000256" key="11">
    <source>
        <dbReference type="ARBA" id="ARBA00047365"/>
    </source>
</evidence>
<evidence type="ECO:0000256" key="1">
    <source>
        <dbReference type="ARBA" id="ARBA00001966"/>
    </source>
</evidence>
<keyword evidence="8 12" id="KW-0560">Oxidoreductase</keyword>
<dbReference type="InterPro" id="IPR001989">
    <property type="entry name" value="Radical_activat_CS"/>
</dbReference>
<comment type="catalytic activity">
    <reaction evidence="11">
        <text>glycyl-[protein] + reduced [flavodoxin] + S-adenosyl-L-methionine = glycin-2-yl radical-[protein] + semiquinone [flavodoxin] + 5'-deoxyadenosine + L-methionine + H(+)</text>
        <dbReference type="Rhea" id="RHEA:61976"/>
        <dbReference type="Rhea" id="RHEA-COMP:10622"/>
        <dbReference type="Rhea" id="RHEA-COMP:14480"/>
        <dbReference type="Rhea" id="RHEA-COMP:15993"/>
        <dbReference type="Rhea" id="RHEA-COMP:15994"/>
        <dbReference type="ChEBI" id="CHEBI:15378"/>
        <dbReference type="ChEBI" id="CHEBI:17319"/>
        <dbReference type="ChEBI" id="CHEBI:29947"/>
        <dbReference type="ChEBI" id="CHEBI:32722"/>
        <dbReference type="ChEBI" id="CHEBI:57618"/>
        <dbReference type="ChEBI" id="CHEBI:57844"/>
        <dbReference type="ChEBI" id="CHEBI:59789"/>
        <dbReference type="ChEBI" id="CHEBI:140311"/>
    </reaction>
</comment>
<protein>
    <recommendedName>
        <fullName evidence="4 12">Anaerobic ribonucleoside-triphosphate reductase-activating protein</fullName>
        <ecNumber evidence="12">1.97.1.-</ecNumber>
    </recommendedName>
</protein>
<dbReference type="Proteomes" id="UP001199424">
    <property type="component" value="Unassembled WGS sequence"/>
</dbReference>
<comment type="caution">
    <text evidence="13">The sequence shown here is derived from an EMBL/GenBank/DDBJ whole genome shotgun (WGS) entry which is preliminary data.</text>
</comment>
<keyword evidence="5" id="KW-0004">4Fe-4S</keyword>
<dbReference type="SFLD" id="SFLDS00029">
    <property type="entry name" value="Radical_SAM"/>
    <property type="match status" value="1"/>
</dbReference>
<reference evidence="13" key="1">
    <citation type="submission" date="2021-10" db="EMBL/GenBank/DDBJ databases">
        <title>Anaerobic single-cell dispensing facilitates the cultivation of human gut bacteria.</title>
        <authorList>
            <person name="Afrizal A."/>
        </authorList>
    </citation>
    <scope>NUCLEOTIDE SEQUENCE</scope>
    <source>
        <strain evidence="13">CLA-AA-H250</strain>
    </source>
</reference>
<dbReference type="GO" id="GO:0051539">
    <property type="term" value="F:4 iron, 4 sulfur cluster binding"/>
    <property type="evidence" value="ECO:0007669"/>
    <property type="project" value="UniProtKB-KW"/>
</dbReference>
<keyword evidence="7" id="KW-0479">Metal-binding</keyword>
<gene>
    <name evidence="13" type="primary">nrdG</name>
    <name evidence="13" type="ORF">LKD31_10565</name>
</gene>
<evidence type="ECO:0000256" key="7">
    <source>
        <dbReference type="ARBA" id="ARBA00022723"/>
    </source>
</evidence>
<dbReference type="Gene3D" id="3.20.20.70">
    <property type="entry name" value="Aldolase class I"/>
    <property type="match status" value="1"/>
</dbReference>
<name>A0AAE3AMG1_9FIRM</name>
<comment type="function">
    <text evidence="2 12">Activation of anaerobic ribonucleoside-triphosphate reductase under anaerobic conditions by generation of an organic free radical, using S-adenosylmethionine and reduced flavodoxin as cosubstrates to produce 5'-deoxy-adenosine.</text>
</comment>
<dbReference type="PIRSF" id="PIRSF000368">
    <property type="entry name" value="NrdG"/>
    <property type="match status" value="1"/>
</dbReference>
<dbReference type="EMBL" id="JAJEQC010000010">
    <property type="protein sequence ID" value="MCC2137455.1"/>
    <property type="molecule type" value="Genomic_DNA"/>
</dbReference>
<dbReference type="SFLD" id="SFLDG01066">
    <property type="entry name" value="organic_radical-activating_enz"/>
    <property type="match status" value="1"/>
</dbReference>
<proteinExistence type="inferred from homology"/>
<comment type="similarity">
    <text evidence="3 12">Belongs to the organic radical-activating enzymes family.</text>
</comment>
<dbReference type="SFLD" id="SFLDF00299">
    <property type="entry name" value="anaerobic_ribonucleoside-triph"/>
    <property type="match status" value="1"/>
</dbReference>
<organism evidence="13 14">
    <name type="scientific">Hominenteromicrobium mulieris</name>
    <dbReference type="NCBI Taxonomy" id="2885357"/>
    <lineage>
        <taxon>Bacteria</taxon>
        <taxon>Bacillati</taxon>
        <taxon>Bacillota</taxon>
        <taxon>Clostridia</taxon>
        <taxon>Eubacteriales</taxon>
        <taxon>Oscillospiraceae</taxon>
        <taxon>Hominenteromicrobium</taxon>
    </lineage>
</organism>
<dbReference type="SUPFAM" id="SSF102114">
    <property type="entry name" value="Radical SAM enzymes"/>
    <property type="match status" value="1"/>
</dbReference>
<keyword evidence="14" id="KW-1185">Reference proteome</keyword>
<keyword evidence="9" id="KW-0408">Iron</keyword>
<dbReference type="InterPro" id="IPR013785">
    <property type="entry name" value="Aldolase_TIM"/>
</dbReference>
<dbReference type="InterPro" id="IPR012837">
    <property type="entry name" value="NrdG"/>
</dbReference>
<evidence type="ECO:0000256" key="6">
    <source>
        <dbReference type="ARBA" id="ARBA00022691"/>
    </source>
</evidence>
<evidence type="ECO:0000313" key="14">
    <source>
        <dbReference type="Proteomes" id="UP001199424"/>
    </source>
</evidence>